<accession>A0ACC3MAK1</accession>
<evidence type="ECO:0000313" key="1">
    <source>
        <dbReference type="EMBL" id="KAK3682002.1"/>
    </source>
</evidence>
<gene>
    <name evidence="1" type="ORF">LTR37_020680</name>
</gene>
<name>A0ACC3MAK1_9PEZI</name>
<evidence type="ECO:0000313" key="2">
    <source>
        <dbReference type="Proteomes" id="UP001281147"/>
    </source>
</evidence>
<reference evidence="1" key="1">
    <citation type="submission" date="2023-07" db="EMBL/GenBank/DDBJ databases">
        <title>Black Yeasts Isolated from many extreme environments.</title>
        <authorList>
            <person name="Coleine C."/>
            <person name="Stajich J.E."/>
            <person name="Selbmann L."/>
        </authorList>
    </citation>
    <scope>NUCLEOTIDE SEQUENCE</scope>
    <source>
        <strain evidence="1">CCFEE 5714</strain>
    </source>
</reference>
<sequence length="334" mass="37389">MNKLERRTVKVGRGFTYSYHITPGANSAPKHAPFLFHHGWPDSHVAWSKVAEHLASLPNSLVIPDMLGYGESEKPKDVKALAYDGMARDMVDILDAEGIDKVISVGHDHGSIPAQRLYNLHTDRVAALILFNIPYMPPNKTGPAFSIDGFNQWATQTFGYPTYEYWNFFALDPEAPQIMSENVSRVWEACHTTNMKRLFCIPGAFREYLTNHSLPSQTLKDYAYGPELKDAWIQNISAGGFEAPLNYYKAVVQDVHRESDQKVKDEDVVVQVPLLFIGGKQDPVCRPELGESIADPGLLPNLTTVVVDTGHWPMLEKPEEVGNHVIQFLMAKGL</sequence>
<protein>
    <submittedName>
        <fullName evidence="1">Uncharacterized protein</fullName>
    </submittedName>
</protein>
<proteinExistence type="predicted"/>
<keyword evidence="2" id="KW-1185">Reference proteome</keyword>
<organism evidence="1 2">
    <name type="scientific">Vermiconidia calcicola</name>
    <dbReference type="NCBI Taxonomy" id="1690605"/>
    <lineage>
        <taxon>Eukaryota</taxon>
        <taxon>Fungi</taxon>
        <taxon>Dikarya</taxon>
        <taxon>Ascomycota</taxon>
        <taxon>Pezizomycotina</taxon>
        <taxon>Dothideomycetes</taxon>
        <taxon>Dothideomycetidae</taxon>
        <taxon>Mycosphaerellales</taxon>
        <taxon>Extremaceae</taxon>
        <taxon>Vermiconidia</taxon>
    </lineage>
</organism>
<comment type="caution">
    <text evidence="1">The sequence shown here is derived from an EMBL/GenBank/DDBJ whole genome shotgun (WGS) entry which is preliminary data.</text>
</comment>
<dbReference type="EMBL" id="JAUTXU010000380">
    <property type="protein sequence ID" value="KAK3682002.1"/>
    <property type="molecule type" value="Genomic_DNA"/>
</dbReference>
<dbReference type="Proteomes" id="UP001281147">
    <property type="component" value="Unassembled WGS sequence"/>
</dbReference>